<keyword evidence="10 17" id="KW-0479">Metal-binding</keyword>
<dbReference type="RefSeq" id="WP_061801823.1">
    <property type="nucleotide sequence ID" value="NZ_FOXX01000001.1"/>
</dbReference>
<evidence type="ECO:0000256" key="3">
    <source>
        <dbReference type="ARBA" id="ARBA00004496"/>
    </source>
</evidence>
<gene>
    <name evidence="17" type="primary">aroB</name>
    <name evidence="20" type="ORF">SAMN02745910_00299</name>
</gene>
<evidence type="ECO:0000256" key="12">
    <source>
        <dbReference type="ARBA" id="ARBA00022833"/>
    </source>
</evidence>
<dbReference type="EC" id="4.2.3.4" evidence="6 17"/>
<dbReference type="InterPro" id="IPR030960">
    <property type="entry name" value="DHQS/DOIS_N"/>
</dbReference>
<dbReference type="InterPro" id="IPR030963">
    <property type="entry name" value="DHQ_synth_fam"/>
</dbReference>
<keyword evidence="12 17" id="KW-0862">Zinc</keyword>
<evidence type="ECO:0000256" key="15">
    <source>
        <dbReference type="ARBA" id="ARBA00023239"/>
    </source>
</evidence>
<comment type="caution">
    <text evidence="20">The sequence shown here is derived from an EMBL/GenBank/DDBJ whole genome shotgun (WGS) entry which is preliminary data.</text>
</comment>
<evidence type="ECO:0000256" key="9">
    <source>
        <dbReference type="ARBA" id="ARBA00022605"/>
    </source>
</evidence>
<comment type="cofactor">
    <cofactor evidence="17">
        <name>Co(2+)</name>
        <dbReference type="ChEBI" id="CHEBI:48828"/>
    </cofactor>
    <cofactor evidence="17">
        <name>Zn(2+)</name>
        <dbReference type="ChEBI" id="CHEBI:29105"/>
    </cofactor>
    <text evidence="17">Binds 1 divalent metal cation per subunit. Can use either Co(2+) or Zn(2+).</text>
</comment>
<feature type="binding site" evidence="17">
    <location>
        <position position="262"/>
    </location>
    <ligand>
        <name>Zn(2+)</name>
        <dbReference type="ChEBI" id="CHEBI:29105"/>
    </ligand>
</feature>
<dbReference type="InterPro" id="IPR056179">
    <property type="entry name" value="DHQS_C"/>
</dbReference>
<evidence type="ECO:0000256" key="7">
    <source>
        <dbReference type="ARBA" id="ARBA00017684"/>
    </source>
</evidence>
<keyword evidence="9 17" id="KW-0028">Amino-acid biosynthesis</keyword>
<feature type="binding site" evidence="17">
    <location>
        <begin position="70"/>
        <end position="75"/>
    </location>
    <ligand>
        <name>NAD(+)</name>
        <dbReference type="ChEBI" id="CHEBI:57540"/>
    </ligand>
</feature>
<feature type="binding site" evidence="17">
    <location>
        <begin position="128"/>
        <end position="129"/>
    </location>
    <ligand>
        <name>NAD(+)</name>
        <dbReference type="ChEBI" id="CHEBI:57540"/>
    </ligand>
</feature>
<evidence type="ECO:0000256" key="6">
    <source>
        <dbReference type="ARBA" id="ARBA00013031"/>
    </source>
</evidence>
<comment type="cofactor">
    <cofactor evidence="2 17">
        <name>NAD(+)</name>
        <dbReference type="ChEBI" id="CHEBI:57540"/>
    </cofactor>
</comment>
<evidence type="ECO:0000313" key="21">
    <source>
        <dbReference type="Proteomes" id="UP000182762"/>
    </source>
</evidence>
<dbReference type="Pfam" id="PF01761">
    <property type="entry name" value="DHQ_synthase"/>
    <property type="match status" value="1"/>
</dbReference>
<dbReference type="EMBL" id="FOXX01000001">
    <property type="protein sequence ID" value="SFQ12042.1"/>
    <property type="molecule type" value="Genomic_DNA"/>
</dbReference>
<organism evidence="20 21">
    <name type="scientific">Priestia endophytica DSM 13796</name>
    <dbReference type="NCBI Taxonomy" id="1121089"/>
    <lineage>
        <taxon>Bacteria</taxon>
        <taxon>Bacillati</taxon>
        <taxon>Bacillota</taxon>
        <taxon>Bacilli</taxon>
        <taxon>Bacillales</taxon>
        <taxon>Bacillaceae</taxon>
        <taxon>Priestia</taxon>
    </lineage>
</organism>
<evidence type="ECO:0000256" key="1">
    <source>
        <dbReference type="ARBA" id="ARBA00001393"/>
    </source>
</evidence>
<keyword evidence="13 17" id="KW-0520">NAD</keyword>
<comment type="catalytic activity">
    <reaction evidence="1 17">
        <text>7-phospho-2-dehydro-3-deoxy-D-arabino-heptonate = 3-dehydroquinate + phosphate</text>
        <dbReference type="Rhea" id="RHEA:21968"/>
        <dbReference type="ChEBI" id="CHEBI:32364"/>
        <dbReference type="ChEBI" id="CHEBI:43474"/>
        <dbReference type="ChEBI" id="CHEBI:58394"/>
        <dbReference type="EC" id="4.2.3.4"/>
    </reaction>
</comment>
<evidence type="ECO:0000313" key="20">
    <source>
        <dbReference type="EMBL" id="SFQ12042.1"/>
    </source>
</evidence>
<dbReference type="NCBIfam" id="TIGR01357">
    <property type="entry name" value="aroB"/>
    <property type="match status" value="1"/>
</dbReference>
<evidence type="ECO:0000256" key="8">
    <source>
        <dbReference type="ARBA" id="ARBA00022490"/>
    </source>
</evidence>
<evidence type="ECO:0000256" key="5">
    <source>
        <dbReference type="ARBA" id="ARBA00005412"/>
    </source>
</evidence>
<accession>A0A1I5VX08</accession>
<dbReference type="CDD" id="cd08195">
    <property type="entry name" value="DHQS"/>
    <property type="match status" value="1"/>
</dbReference>
<dbReference type="Gene3D" id="3.40.50.1970">
    <property type="match status" value="1"/>
</dbReference>
<feature type="binding site" evidence="17">
    <location>
        <position position="149"/>
    </location>
    <ligand>
        <name>NAD(+)</name>
        <dbReference type="ChEBI" id="CHEBI:57540"/>
    </ligand>
</feature>
<dbReference type="PANTHER" id="PTHR43622:SF7">
    <property type="entry name" value="3-DEHYDROQUINATE SYNTHASE, CHLOROPLASTIC"/>
    <property type="match status" value="1"/>
</dbReference>
<dbReference type="Proteomes" id="UP000182762">
    <property type="component" value="Unassembled WGS sequence"/>
</dbReference>
<feature type="binding site" evidence="17">
    <location>
        <begin position="104"/>
        <end position="108"/>
    </location>
    <ligand>
        <name>NAD(+)</name>
        <dbReference type="ChEBI" id="CHEBI:57540"/>
    </ligand>
</feature>
<evidence type="ECO:0000259" key="19">
    <source>
        <dbReference type="Pfam" id="PF24621"/>
    </source>
</evidence>
<evidence type="ECO:0000256" key="11">
    <source>
        <dbReference type="ARBA" id="ARBA00022741"/>
    </source>
</evidence>
<keyword evidence="16 17" id="KW-0170">Cobalt</keyword>
<keyword evidence="11 17" id="KW-0547">Nucleotide-binding</keyword>
<comment type="function">
    <text evidence="17">Catalyzes the conversion of 3-deoxy-D-arabino-heptulosonate 7-phosphate (DAHP) to dehydroquinate (DHQ).</text>
</comment>
<evidence type="ECO:0000256" key="2">
    <source>
        <dbReference type="ARBA" id="ARBA00001911"/>
    </source>
</evidence>
<evidence type="ECO:0000256" key="16">
    <source>
        <dbReference type="ARBA" id="ARBA00023285"/>
    </source>
</evidence>
<dbReference type="PANTHER" id="PTHR43622">
    <property type="entry name" value="3-DEHYDROQUINATE SYNTHASE"/>
    <property type="match status" value="1"/>
</dbReference>
<comment type="similarity">
    <text evidence="5 17">Belongs to the sugar phosphate cyclases superfamily. Dehydroquinate synthase family.</text>
</comment>
<keyword evidence="15 17" id="KW-0456">Lyase</keyword>
<comment type="pathway">
    <text evidence="4 17">Metabolic intermediate biosynthesis; chorismate biosynthesis; chorismate from D-erythrose 4-phosphate and phosphoenolpyruvate: step 2/7.</text>
</comment>
<name>A0A1I5VX08_9BACI</name>
<evidence type="ECO:0000256" key="17">
    <source>
        <dbReference type="HAMAP-Rule" id="MF_00110"/>
    </source>
</evidence>
<feature type="binding site" evidence="17">
    <location>
        <position position="182"/>
    </location>
    <ligand>
        <name>Zn(2+)</name>
        <dbReference type="ChEBI" id="CHEBI:29105"/>
    </ligand>
</feature>
<dbReference type="HAMAP" id="MF_00110">
    <property type="entry name" value="DHQ_synthase"/>
    <property type="match status" value="1"/>
</dbReference>
<sequence length="357" mass="39542">MESLQIKTASKKYPVYFGERILENLHSVIEDVCPSVSNILVISDETVYKHHGKALMKELPNQALSYILPSGEGAKSFEHFYNVQTFALEHGLDRQSLIIAFGGGVVGDLAGFVAATYMRGIPFIQVPTTLLAHDSAVGGKVAINHELGKNMIGAFHQPEAVFYDISLLETLSEKEWRSGFAEVVKHALIYSTTFYDWLKSSVSTFEDLKGETLIQSIKEGIKVKAEIVANDEKETGIRAFLNFGHTLGHAIEAELGYGEITHGEAVVIGMCFAFEIGKELIDTTFPLEKLKEWLHKLGYRTDIPQGLDKNNLVAKMKADKKAQHGQINMVLLKEIGEPLLMKVDEKTILSLLSETST</sequence>
<feature type="binding site" evidence="17">
    <location>
        <position position="140"/>
    </location>
    <ligand>
        <name>NAD(+)</name>
        <dbReference type="ChEBI" id="CHEBI:57540"/>
    </ligand>
</feature>
<dbReference type="GeneID" id="93709073"/>
<keyword evidence="8 17" id="KW-0963">Cytoplasm</keyword>
<protein>
    <recommendedName>
        <fullName evidence="7 17">3-dehydroquinate synthase</fullName>
        <shortName evidence="17">DHQS</shortName>
        <ecNumber evidence="6 17">4.2.3.4</ecNumber>
    </recommendedName>
</protein>
<evidence type="ECO:0000256" key="13">
    <source>
        <dbReference type="ARBA" id="ARBA00023027"/>
    </source>
</evidence>
<evidence type="ECO:0000259" key="18">
    <source>
        <dbReference type="Pfam" id="PF01761"/>
    </source>
</evidence>
<feature type="domain" description="3-dehydroquinate synthase N-terminal" evidence="18">
    <location>
        <begin position="66"/>
        <end position="177"/>
    </location>
</feature>
<dbReference type="PIRSF" id="PIRSF001455">
    <property type="entry name" value="DHQ_synth"/>
    <property type="match status" value="1"/>
</dbReference>
<evidence type="ECO:0000256" key="4">
    <source>
        <dbReference type="ARBA" id="ARBA00004661"/>
    </source>
</evidence>
<dbReference type="Pfam" id="PF24621">
    <property type="entry name" value="DHQS_C"/>
    <property type="match status" value="1"/>
</dbReference>
<comment type="subcellular location">
    <subcellularLocation>
        <location evidence="3 17">Cytoplasm</location>
    </subcellularLocation>
</comment>
<reference evidence="20 21" key="1">
    <citation type="submission" date="2016-10" db="EMBL/GenBank/DDBJ databases">
        <authorList>
            <person name="Varghese N."/>
            <person name="Submissions S."/>
        </authorList>
    </citation>
    <scope>NUCLEOTIDE SEQUENCE [LARGE SCALE GENOMIC DNA]</scope>
    <source>
        <strain evidence="20 21">DSM 13796</strain>
    </source>
</reference>
<dbReference type="InterPro" id="IPR050071">
    <property type="entry name" value="Dehydroquinate_synthase"/>
</dbReference>
<dbReference type="SUPFAM" id="SSF56796">
    <property type="entry name" value="Dehydroquinate synthase-like"/>
    <property type="match status" value="1"/>
</dbReference>
<feature type="binding site" evidence="17">
    <location>
        <position position="245"/>
    </location>
    <ligand>
        <name>Zn(2+)</name>
        <dbReference type="ChEBI" id="CHEBI:29105"/>
    </ligand>
</feature>
<evidence type="ECO:0000256" key="10">
    <source>
        <dbReference type="ARBA" id="ARBA00022723"/>
    </source>
</evidence>
<dbReference type="InterPro" id="IPR016037">
    <property type="entry name" value="DHQ_synth_AroB"/>
</dbReference>
<evidence type="ECO:0000256" key="14">
    <source>
        <dbReference type="ARBA" id="ARBA00023141"/>
    </source>
</evidence>
<comment type="caution">
    <text evidence="17">Lacks conserved residue(s) required for the propagation of feature annotation.</text>
</comment>
<feature type="domain" description="3-dehydroquinate synthase C-terminal" evidence="19">
    <location>
        <begin position="179"/>
        <end position="322"/>
    </location>
</feature>
<dbReference type="Gene3D" id="1.20.1090.10">
    <property type="entry name" value="Dehydroquinate synthase-like - alpha domain"/>
    <property type="match status" value="1"/>
</dbReference>
<keyword evidence="14 17" id="KW-0057">Aromatic amino acid biosynthesis</keyword>
<keyword evidence="21" id="KW-1185">Reference proteome</keyword>
<proteinExistence type="inferred from homology"/>